<dbReference type="InterPro" id="IPR011011">
    <property type="entry name" value="Znf_FYVE_PHD"/>
</dbReference>
<keyword evidence="3" id="KW-1185">Reference proteome</keyword>
<organism evidence="2 3">
    <name type="scientific">Phytophthora sojae (strain P6497)</name>
    <name type="common">Soybean stem and root rot agent</name>
    <name type="synonym">Phytophthora megasperma f. sp. glycines</name>
    <dbReference type="NCBI Taxonomy" id="1094619"/>
    <lineage>
        <taxon>Eukaryota</taxon>
        <taxon>Sar</taxon>
        <taxon>Stramenopiles</taxon>
        <taxon>Oomycota</taxon>
        <taxon>Peronosporomycetes</taxon>
        <taxon>Peronosporales</taxon>
        <taxon>Peronosporaceae</taxon>
        <taxon>Phytophthora</taxon>
    </lineage>
</organism>
<feature type="compositionally biased region" description="Low complexity" evidence="1">
    <location>
        <begin position="450"/>
        <end position="460"/>
    </location>
</feature>
<dbReference type="Proteomes" id="UP000002640">
    <property type="component" value="Unassembled WGS sequence"/>
</dbReference>
<dbReference type="SUPFAM" id="SSF55781">
    <property type="entry name" value="GAF domain-like"/>
    <property type="match status" value="1"/>
</dbReference>
<dbReference type="PANTHER" id="PTHR43102:SF2">
    <property type="entry name" value="GAF DOMAIN-CONTAINING PROTEIN"/>
    <property type="match status" value="1"/>
</dbReference>
<dbReference type="OMA" id="RCQLCAY"/>
<evidence type="ECO:0000313" key="3">
    <source>
        <dbReference type="Proteomes" id="UP000002640"/>
    </source>
</evidence>
<reference evidence="2 3" key="1">
    <citation type="journal article" date="2006" name="Science">
        <title>Phytophthora genome sequences uncover evolutionary origins and mechanisms of pathogenesis.</title>
        <authorList>
            <person name="Tyler B.M."/>
            <person name="Tripathy S."/>
            <person name="Zhang X."/>
            <person name="Dehal P."/>
            <person name="Jiang R.H."/>
            <person name="Aerts A."/>
            <person name="Arredondo F.D."/>
            <person name="Baxter L."/>
            <person name="Bensasson D."/>
            <person name="Beynon J.L."/>
            <person name="Chapman J."/>
            <person name="Damasceno C.M."/>
            <person name="Dorrance A.E."/>
            <person name="Dou D."/>
            <person name="Dickerman A.W."/>
            <person name="Dubchak I.L."/>
            <person name="Garbelotto M."/>
            <person name="Gijzen M."/>
            <person name="Gordon S.G."/>
            <person name="Govers F."/>
            <person name="Grunwald N.J."/>
            <person name="Huang W."/>
            <person name="Ivors K.L."/>
            <person name="Jones R.W."/>
            <person name="Kamoun S."/>
            <person name="Krampis K."/>
            <person name="Lamour K.H."/>
            <person name="Lee M.K."/>
            <person name="McDonald W.H."/>
            <person name="Medina M."/>
            <person name="Meijer H.J."/>
            <person name="Nordberg E.K."/>
            <person name="Maclean D.J."/>
            <person name="Ospina-Giraldo M.D."/>
            <person name="Morris P.F."/>
            <person name="Phuntumart V."/>
            <person name="Putnam N.H."/>
            <person name="Rash S."/>
            <person name="Rose J.K."/>
            <person name="Sakihama Y."/>
            <person name="Salamov A.A."/>
            <person name="Savidor A."/>
            <person name="Scheuring C.F."/>
            <person name="Smith B.M."/>
            <person name="Sobral B.W."/>
            <person name="Terry A."/>
            <person name="Torto-Alalibo T.A."/>
            <person name="Win J."/>
            <person name="Xu Z."/>
            <person name="Zhang H."/>
            <person name="Grigoriev I.V."/>
            <person name="Rokhsar D.S."/>
            <person name="Boore J.L."/>
        </authorList>
    </citation>
    <scope>NUCLEOTIDE SEQUENCE [LARGE SCALE GENOMIC DNA]</scope>
    <source>
        <strain evidence="2 3">P6497</strain>
    </source>
</reference>
<evidence type="ECO:0000313" key="2">
    <source>
        <dbReference type="EMBL" id="EGZ23028.1"/>
    </source>
</evidence>
<evidence type="ECO:0008006" key="4">
    <source>
        <dbReference type="Google" id="ProtNLM"/>
    </source>
</evidence>
<protein>
    <recommendedName>
        <fullName evidence="4">FYVE-type domain-containing protein</fullName>
    </recommendedName>
</protein>
<feature type="compositionally biased region" description="Acidic residues" evidence="1">
    <location>
        <begin position="461"/>
        <end position="471"/>
    </location>
</feature>
<sequence length="684" mass="74761">MPFRTTRRSPTLTEASYVSNADTTASSPQDSTRKVLVDDEELLFRVRNAALAVPLKQALTDPLDSWDSIKSTPCIRLGPLRSGDNTFELSSRATGPNGDGYEVLTVGSIACSPAELVSVLCPRDESDYNAAMKGIYGSQFIYGSVVQILDGKQSQGTMPDGHQLAVRTGCFARSRMLARNEQWCFLEYFQPTSDAGTSSVDTSQGFSVSLLSLSEKELAAGKATGSRVDQLDGVTALLVVDTEPNVSGDEGATKLRVMFHALYNGKEEPAPGQASDKMARIRLQGLAAGITRLPAVVRRRRLGTQVFAHQTATAELQNSEAQNTRCISCTKGLRLSALMRVARRCQLCAYNVCTSCWSRENVETYNGHLSAVGVCKRCLEWVDRCDYTHVQIGDRGPVEIIDDPVSSDCSAPTSTLGQLSLRENLAVKSTKNAAVSVIKMLLDPSKAETETTYSSSSSDAESTDSEDDEVEEKYMSAVGEYFQRRAREAPAAKDCVLSNAQQRTYPLHPMDHSSPSAPIPDYEAERLDCIAKFGLMELNEPMPELDIICFFLGKELGFFCTMITIVGETHQLILSCTIPDFVQALLPREHTFCQHLLMGNAPFIIKNPQADVRFYNLNPVTRQGVKYYCGIPITGPDGVMVGSICCVHSAAMDITRSQYGTLVRFGEIASKIIRVKAEAKLRGD</sequence>
<dbReference type="AlphaFoldDB" id="G4YTA6"/>
<dbReference type="InParanoid" id="G4YTA6"/>
<accession>G4YTA6</accession>
<proteinExistence type="predicted"/>
<dbReference type="EMBL" id="JH159152">
    <property type="protein sequence ID" value="EGZ23028.1"/>
    <property type="molecule type" value="Genomic_DNA"/>
</dbReference>
<dbReference type="SUPFAM" id="SSF57903">
    <property type="entry name" value="FYVE/PHD zinc finger"/>
    <property type="match status" value="1"/>
</dbReference>
<name>G4YTA6_PHYSP</name>
<feature type="region of interest" description="Disordered" evidence="1">
    <location>
        <begin position="448"/>
        <end position="471"/>
    </location>
</feature>
<dbReference type="RefSeq" id="XP_009518316.1">
    <property type="nucleotide sequence ID" value="XM_009520021.1"/>
</dbReference>
<dbReference type="KEGG" id="psoj:PHYSODRAFT_479846"/>
<dbReference type="STRING" id="1094619.G4YTA6"/>
<evidence type="ECO:0000256" key="1">
    <source>
        <dbReference type="SAM" id="MobiDB-lite"/>
    </source>
</evidence>
<dbReference type="GeneID" id="20655182"/>
<dbReference type="PANTHER" id="PTHR43102">
    <property type="entry name" value="SLR1143 PROTEIN"/>
    <property type="match status" value="1"/>
</dbReference>
<dbReference type="SMR" id="G4YTA6"/>
<gene>
    <name evidence="2" type="ORF">PHYSODRAFT_479846</name>
</gene>